<dbReference type="KEGG" id="fcy:FRACYDRAFT_254810"/>
<sequence length="390" mass="43781">MSDILLDFVDRLVGDDNDEENTIPPTTTSWLSAINNDNNTSSSFLDFGQLDNDNNEYCTISSELFDNKFRAKEFMNTDIIEWMHQFPPRFGKTNDILALLTGTNQEQKEYVNGLLSSSILLFFFFFGWSILLLIFRFCAPTDGTNSIRWLGGQPLRMVSPPLGGNGNYNGGNNIGTGSSGSAVKEEEQGDNEDNENSGANTNTNTNVTNIKTTNTKTTHFTSEEELRTNKDYQEWKRDYKKTKLQLSIFRIVVWFAGGSIAISALIMSVYGVDSLTTTLEAGRASIDITRNLAYEAQLIVDKVIQQNTLLSTQVYSLLEDINGICPLVRDPLCDDVYDISTCDVSSFLGDELNDILQTVGTHFGDGDQSEIYQEIMYKQCRMILIQNHYN</sequence>
<evidence type="ECO:0000313" key="3">
    <source>
        <dbReference type="EMBL" id="OEU06366.1"/>
    </source>
</evidence>
<keyword evidence="2" id="KW-0812">Transmembrane</keyword>
<dbReference type="EMBL" id="KV784411">
    <property type="protein sequence ID" value="OEU06366.1"/>
    <property type="molecule type" value="Genomic_DNA"/>
</dbReference>
<keyword evidence="4" id="KW-1185">Reference proteome</keyword>
<dbReference type="Proteomes" id="UP000095751">
    <property type="component" value="Unassembled WGS sequence"/>
</dbReference>
<name>A0A1E7EKF0_9STRA</name>
<feature type="compositionally biased region" description="Low complexity" evidence="1">
    <location>
        <begin position="200"/>
        <end position="213"/>
    </location>
</feature>
<keyword evidence="2" id="KW-0472">Membrane</keyword>
<feature type="region of interest" description="Disordered" evidence="1">
    <location>
        <begin position="161"/>
        <end position="213"/>
    </location>
</feature>
<evidence type="ECO:0000256" key="1">
    <source>
        <dbReference type="SAM" id="MobiDB-lite"/>
    </source>
</evidence>
<accession>A0A1E7EKF0</accession>
<gene>
    <name evidence="3" type="ORF">FRACYDRAFT_254810</name>
</gene>
<protein>
    <submittedName>
        <fullName evidence="3">Uncharacterized protein</fullName>
    </submittedName>
</protein>
<feature type="transmembrane region" description="Helical" evidence="2">
    <location>
        <begin position="119"/>
        <end position="139"/>
    </location>
</feature>
<feature type="transmembrane region" description="Helical" evidence="2">
    <location>
        <begin position="247"/>
        <end position="270"/>
    </location>
</feature>
<proteinExistence type="predicted"/>
<organism evidence="3 4">
    <name type="scientific">Fragilariopsis cylindrus CCMP1102</name>
    <dbReference type="NCBI Taxonomy" id="635003"/>
    <lineage>
        <taxon>Eukaryota</taxon>
        <taxon>Sar</taxon>
        <taxon>Stramenopiles</taxon>
        <taxon>Ochrophyta</taxon>
        <taxon>Bacillariophyta</taxon>
        <taxon>Bacillariophyceae</taxon>
        <taxon>Bacillariophycidae</taxon>
        <taxon>Bacillariales</taxon>
        <taxon>Bacillariaceae</taxon>
        <taxon>Fragilariopsis</taxon>
    </lineage>
</organism>
<reference evidence="3 4" key="1">
    <citation type="submission" date="2016-09" db="EMBL/GenBank/DDBJ databases">
        <title>Extensive genetic diversity and differential bi-allelic expression allows diatom success in the polar Southern Ocean.</title>
        <authorList>
            <consortium name="DOE Joint Genome Institute"/>
            <person name="Mock T."/>
            <person name="Otillar R.P."/>
            <person name="Strauss J."/>
            <person name="Dupont C."/>
            <person name="Frickenhaus S."/>
            <person name="Maumus F."/>
            <person name="Mcmullan M."/>
            <person name="Sanges R."/>
            <person name="Schmutz J."/>
            <person name="Toseland A."/>
            <person name="Valas R."/>
            <person name="Veluchamy A."/>
            <person name="Ward B.J."/>
            <person name="Allen A."/>
            <person name="Barry K."/>
            <person name="Falciatore A."/>
            <person name="Ferrante M."/>
            <person name="Fortunato A.E."/>
            <person name="Gloeckner G."/>
            <person name="Gruber A."/>
            <person name="Hipkin R."/>
            <person name="Janech M."/>
            <person name="Kroth P."/>
            <person name="Leese F."/>
            <person name="Lindquist E."/>
            <person name="Lyon B.R."/>
            <person name="Martin J."/>
            <person name="Mayer C."/>
            <person name="Parker M."/>
            <person name="Quesneville H."/>
            <person name="Raymond J."/>
            <person name="Uhlig C."/>
            <person name="Valentin K.U."/>
            <person name="Worden A.Z."/>
            <person name="Armbrust E.V."/>
            <person name="Bowler C."/>
            <person name="Green B."/>
            <person name="Moulton V."/>
            <person name="Van Oosterhout C."/>
            <person name="Grigoriev I."/>
        </authorList>
    </citation>
    <scope>NUCLEOTIDE SEQUENCE [LARGE SCALE GENOMIC DNA]</scope>
    <source>
        <strain evidence="3 4">CCMP1102</strain>
    </source>
</reference>
<feature type="compositionally biased region" description="Gly residues" evidence="1">
    <location>
        <begin position="163"/>
        <end position="178"/>
    </location>
</feature>
<dbReference type="InParanoid" id="A0A1E7EKF0"/>
<evidence type="ECO:0000313" key="4">
    <source>
        <dbReference type="Proteomes" id="UP000095751"/>
    </source>
</evidence>
<evidence type="ECO:0000256" key="2">
    <source>
        <dbReference type="SAM" id="Phobius"/>
    </source>
</evidence>
<keyword evidence="2" id="KW-1133">Transmembrane helix</keyword>
<dbReference type="AlphaFoldDB" id="A0A1E7EKF0"/>